<dbReference type="InterPro" id="IPR000014">
    <property type="entry name" value="PAS"/>
</dbReference>
<dbReference type="InterPro" id="IPR000700">
    <property type="entry name" value="PAS-assoc_C"/>
</dbReference>
<sequence>KSRVKECHERVLKTGNPDQYETEYQTSEGETLHFDARVGPVRQSGKIVGITVSTRDVSERKKMEKALEKERHGLGERVKELNCLYGVSRLIEKENISLEEIIEGTVNLIPLSWQYPEVAASRIILEGQTFKTRNFKETPWKLASDIMVGGKRTGLLQVIYLEERPESDEGPFLKEERSLVNAIAERLGRIIEHKRMEIDLRIKEEAIASSVNAIILADLEGNLNYVNRSFLHMWGYSDEK</sequence>
<dbReference type="PROSITE" id="PS50113">
    <property type="entry name" value="PAC"/>
    <property type="match status" value="1"/>
</dbReference>
<dbReference type="InterPro" id="IPR035965">
    <property type="entry name" value="PAS-like_dom_sf"/>
</dbReference>
<organism evidence="3">
    <name type="scientific">marine sediment metagenome</name>
    <dbReference type="NCBI Taxonomy" id="412755"/>
    <lineage>
        <taxon>unclassified sequences</taxon>
        <taxon>metagenomes</taxon>
        <taxon>ecological metagenomes</taxon>
    </lineage>
</organism>
<feature type="domain" description="PAC" evidence="2">
    <location>
        <begin position="18"/>
        <end position="69"/>
    </location>
</feature>
<name>X0WYH9_9ZZZZ</name>
<accession>X0WYH9</accession>
<protein>
    <recommendedName>
        <fullName evidence="4">PAC domain-containing protein</fullName>
    </recommendedName>
</protein>
<dbReference type="PROSITE" id="PS50112">
    <property type="entry name" value="PAS"/>
    <property type="match status" value="1"/>
</dbReference>
<comment type="caution">
    <text evidence="3">The sequence shown here is derived from an EMBL/GenBank/DDBJ whole genome shotgun (WGS) entry which is preliminary data.</text>
</comment>
<evidence type="ECO:0000259" key="1">
    <source>
        <dbReference type="PROSITE" id="PS50112"/>
    </source>
</evidence>
<feature type="non-terminal residue" evidence="3">
    <location>
        <position position="1"/>
    </location>
</feature>
<proteinExistence type="predicted"/>
<feature type="domain" description="PAS" evidence="1">
    <location>
        <begin position="199"/>
        <end position="240"/>
    </location>
</feature>
<dbReference type="SUPFAM" id="SSF55785">
    <property type="entry name" value="PYP-like sensor domain (PAS domain)"/>
    <property type="match status" value="2"/>
</dbReference>
<reference evidence="3" key="1">
    <citation type="journal article" date="2014" name="Front. Microbiol.">
        <title>High frequency of phylogenetically diverse reductive dehalogenase-homologous genes in deep subseafloor sedimentary metagenomes.</title>
        <authorList>
            <person name="Kawai M."/>
            <person name="Futagami T."/>
            <person name="Toyoda A."/>
            <person name="Takaki Y."/>
            <person name="Nishi S."/>
            <person name="Hori S."/>
            <person name="Arai W."/>
            <person name="Tsubouchi T."/>
            <person name="Morono Y."/>
            <person name="Uchiyama I."/>
            <person name="Ito T."/>
            <person name="Fujiyama A."/>
            <person name="Inagaki F."/>
            <person name="Takami H."/>
        </authorList>
    </citation>
    <scope>NUCLEOTIDE SEQUENCE</scope>
    <source>
        <strain evidence="3">Expedition CK06-06</strain>
    </source>
</reference>
<evidence type="ECO:0000313" key="3">
    <source>
        <dbReference type="EMBL" id="GAG35989.1"/>
    </source>
</evidence>
<dbReference type="Pfam" id="PF13426">
    <property type="entry name" value="PAS_9"/>
    <property type="match status" value="1"/>
</dbReference>
<feature type="non-terminal residue" evidence="3">
    <location>
        <position position="240"/>
    </location>
</feature>
<dbReference type="EMBL" id="BARS01049722">
    <property type="protein sequence ID" value="GAG35989.1"/>
    <property type="molecule type" value="Genomic_DNA"/>
</dbReference>
<dbReference type="AlphaFoldDB" id="X0WYH9"/>
<gene>
    <name evidence="3" type="ORF">S01H1_74322</name>
</gene>
<dbReference type="Gene3D" id="3.30.450.20">
    <property type="entry name" value="PAS domain"/>
    <property type="match status" value="2"/>
</dbReference>
<dbReference type="NCBIfam" id="TIGR00229">
    <property type="entry name" value="sensory_box"/>
    <property type="match status" value="2"/>
</dbReference>
<evidence type="ECO:0008006" key="4">
    <source>
        <dbReference type="Google" id="ProtNLM"/>
    </source>
</evidence>
<evidence type="ECO:0000259" key="2">
    <source>
        <dbReference type="PROSITE" id="PS50113"/>
    </source>
</evidence>
<dbReference type="Pfam" id="PF13188">
    <property type="entry name" value="PAS_8"/>
    <property type="match status" value="1"/>
</dbReference>